<dbReference type="AlphaFoldDB" id="A0A498HP38"/>
<protein>
    <submittedName>
        <fullName evidence="2">Uncharacterized protein</fullName>
    </submittedName>
</protein>
<name>A0A498HP38_MALDO</name>
<organism evidence="2 3">
    <name type="scientific">Malus domestica</name>
    <name type="common">Apple</name>
    <name type="synonym">Pyrus malus</name>
    <dbReference type="NCBI Taxonomy" id="3750"/>
    <lineage>
        <taxon>Eukaryota</taxon>
        <taxon>Viridiplantae</taxon>
        <taxon>Streptophyta</taxon>
        <taxon>Embryophyta</taxon>
        <taxon>Tracheophyta</taxon>
        <taxon>Spermatophyta</taxon>
        <taxon>Magnoliopsida</taxon>
        <taxon>eudicotyledons</taxon>
        <taxon>Gunneridae</taxon>
        <taxon>Pentapetalae</taxon>
        <taxon>rosids</taxon>
        <taxon>fabids</taxon>
        <taxon>Rosales</taxon>
        <taxon>Rosaceae</taxon>
        <taxon>Amygdaloideae</taxon>
        <taxon>Maleae</taxon>
        <taxon>Malus</taxon>
    </lineage>
</organism>
<feature type="compositionally biased region" description="Low complexity" evidence="1">
    <location>
        <begin position="1"/>
        <end position="11"/>
    </location>
</feature>
<evidence type="ECO:0000313" key="2">
    <source>
        <dbReference type="EMBL" id="RXH72064.1"/>
    </source>
</evidence>
<dbReference type="EMBL" id="RDQH01000342">
    <property type="protein sequence ID" value="RXH72064.1"/>
    <property type="molecule type" value="Genomic_DNA"/>
</dbReference>
<sequence length="60" mass="5995">MVGMEESVGVVGTSGPGDGKSGAISGGSPCRLEDGGELVKNAGEAEMLEAFELKVNVLNN</sequence>
<evidence type="ECO:0000256" key="1">
    <source>
        <dbReference type="SAM" id="MobiDB-lite"/>
    </source>
</evidence>
<feature type="region of interest" description="Disordered" evidence="1">
    <location>
        <begin position="1"/>
        <end position="31"/>
    </location>
</feature>
<evidence type="ECO:0000313" key="3">
    <source>
        <dbReference type="Proteomes" id="UP000290289"/>
    </source>
</evidence>
<comment type="caution">
    <text evidence="2">The sequence shown here is derived from an EMBL/GenBank/DDBJ whole genome shotgun (WGS) entry which is preliminary data.</text>
</comment>
<accession>A0A498HP38</accession>
<gene>
    <name evidence="2" type="ORF">DVH24_025565</name>
</gene>
<dbReference type="Proteomes" id="UP000290289">
    <property type="component" value="Chromosome 16"/>
</dbReference>
<proteinExistence type="predicted"/>
<reference evidence="2 3" key="1">
    <citation type="submission" date="2018-10" db="EMBL/GenBank/DDBJ databases">
        <title>A high-quality apple genome assembly.</title>
        <authorList>
            <person name="Hu J."/>
        </authorList>
    </citation>
    <scope>NUCLEOTIDE SEQUENCE [LARGE SCALE GENOMIC DNA]</scope>
    <source>
        <strain evidence="3">cv. HFTH1</strain>
        <tissue evidence="2">Young leaf</tissue>
    </source>
</reference>
<keyword evidence="3" id="KW-1185">Reference proteome</keyword>